<keyword evidence="4" id="KW-0808">Transferase</keyword>
<feature type="domain" description="Signal transduction histidine kinase subgroup 3 dimerisation and phosphoacceptor" evidence="10">
    <location>
        <begin position="216"/>
        <end position="281"/>
    </location>
</feature>
<keyword evidence="9" id="KW-0812">Transmembrane</keyword>
<dbReference type="AlphaFoldDB" id="A0A919W270"/>
<dbReference type="Gene3D" id="1.20.5.1930">
    <property type="match status" value="1"/>
</dbReference>
<comment type="caution">
    <text evidence="11">The sequence shown here is derived from an EMBL/GenBank/DDBJ whole genome shotgun (WGS) entry which is preliminary data.</text>
</comment>
<evidence type="ECO:0000259" key="10">
    <source>
        <dbReference type="Pfam" id="PF07730"/>
    </source>
</evidence>
<dbReference type="EMBL" id="BOQL01000066">
    <property type="protein sequence ID" value="GIM77173.1"/>
    <property type="molecule type" value="Genomic_DNA"/>
</dbReference>
<accession>A0A919W270</accession>
<dbReference type="GO" id="GO:0016020">
    <property type="term" value="C:membrane"/>
    <property type="evidence" value="ECO:0007669"/>
    <property type="project" value="InterPro"/>
</dbReference>
<comment type="catalytic activity">
    <reaction evidence="1">
        <text>ATP + protein L-histidine = ADP + protein N-phospho-L-histidine.</text>
        <dbReference type="EC" id="2.7.13.3"/>
    </reaction>
</comment>
<proteinExistence type="predicted"/>
<evidence type="ECO:0000256" key="4">
    <source>
        <dbReference type="ARBA" id="ARBA00022679"/>
    </source>
</evidence>
<feature type="transmembrane region" description="Helical" evidence="9">
    <location>
        <begin position="104"/>
        <end position="129"/>
    </location>
</feature>
<evidence type="ECO:0000256" key="2">
    <source>
        <dbReference type="ARBA" id="ARBA00012438"/>
    </source>
</evidence>
<dbReference type="SUPFAM" id="SSF55874">
    <property type="entry name" value="ATPase domain of HSP90 chaperone/DNA topoisomerase II/histidine kinase"/>
    <property type="match status" value="1"/>
</dbReference>
<protein>
    <recommendedName>
        <fullName evidence="2">histidine kinase</fullName>
        <ecNumber evidence="2">2.7.13.3</ecNumber>
    </recommendedName>
</protein>
<evidence type="ECO:0000256" key="8">
    <source>
        <dbReference type="ARBA" id="ARBA00023012"/>
    </source>
</evidence>
<dbReference type="InterPro" id="IPR050482">
    <property type="entry name" value="Sensor_HK_TwoCompSys"/>
</dbReference>
<dbReference type="PANTHER" id="PTHR24421:SF10">
    <property type="entry name" value="NITRATE_NITRITE SENSOR PROTEIN NARQ"/>
    <property type="match status" value="1"/>
</dbReference>
<dbReference type="GO" id="GO:0000155">
    <property type="term" value="F:phosphorelay sensor kinase activity"/>
    <property type="evidence" value="ECO:0007669"/>
    <property type="project" value="InterPro"/>
</dbReference>
<keyword evidence="12" id="KW-1185">Reference proteome</keyword>
<keyword evidence="9" id="KW-0472">Membrane</keyword>
<dbReference type="InterPro" id="IPR036890">
    <property type="entry name" value="HATPase_C_sf"/>
</dbReference>
<reference evidence="11" key="1">
    <citation type="submission" date="2021-03" db="EMBL/GenBank/DDBJ databases">
        <title>Whole genome shotgun sequence of Actinoplanes auranticolor NBRC 12245.</title>
        <authorList>
            <person name="Komaki H."/>
            <person name="Tamura T."/>
        </authorList>
    </citation>
    <scope>NUCLEOTIDE SEQUENCE</scope>
    <source>
        <strain evidence="11">NBRC 12245</strain>
    </source>
</reference>
<dbReference type="EC" id="2.7.13.3" evidence="2"/>
<dbReference type="PANTHER" id="PTHR24421">
    <property type="entry name" value="NITRATE/NITRITE SENSOR PROTEIN NARX-RELATED"/>
    <property type="match status" value="1"/>
</dbReference>
<feature type="transmembrane region" description="Helical" evidence="9">
    <location>
        <begin position="167"/>
        <end position="184"/>
    </location>
</feature>
<gene>
    <name evidence="11" type="ORF">Aau02nite_74610</name>
</gene>
<sequence>MGELTVSPAGRRTPEYRWLQPAELWETAERPGARRSTRDWVVDSLCFLVALAWTLVAGLDLLQPEPDIVPQWTDTPVWLAWADLLAGAALTTALWWRRRFPVQLAVLATVSGTFSIAGAIAGMIIIFTLAVHRRFGVTAVIAVASLAGNAVFAQLRPEEGVSFAESLAWSTVFLAITLLWGMVVRSRRQLVMSLRDRAERAESEQQLRVSQARAMERTRIAREMHDVLAHRISLLSLHAGALEIHPSAAPAEVAGAAGVIRASAHQALQDLREVIGVLREPASDDTPERPQPTLGELPALADESRAAGVRVRLELQVDDAATVPAGTGRAAYRIVQEGLTNARKHAPGTTVRVCVAGTPGTGLTIDIRNPAPVGARPAVTIPGTGTGLVGLAERATLAGGRLTSGRGADGEFSLTAWLPWGQPGVAQ</sequence>
<evidence type="ECO:0000313" key="12">
    <source>
        <dbReference type="Proteomes" id="UP000681340"/>
    </source>
</evidence>
<evidence type="ECO:0000256" key="1">
    <source>
        <dbReference type="ARBA" id="ARBA00000085"/>
    </source>
</evidence>
<keyword evidence="8" id="KW-0902">Two-component regulatory system</keyword>
<dbReference type="GO" id="GO:0046983">
    <property type="term" value="F:protein dimerization activity"/>
    <property type="evidence" value="ECO:0007669"/>
    <property type="project" value="InterPro"/>
</dbReference>
<dbReference type="Gene3D" id="3.30.565.10">
    <property type="entry name" value="Histidine kinase-like ATPase, C-terminal domain"/>
    <property type="match status" value="1"/>
</dbReference>
<evidence type="ECO:0000256" key="5">
    <source>
        <dbReference type="ARBA" id="ARBA00022741"/>
    </source>
</evidence>
<dbReference type="GO" id="GO:0005524">
    <property type="term" value="F:ATP binding"/>
    <property type="evidence" value="ECO:0007669"/>
    <property type="project" value="UniProtKB-KW"/>
</dbReference>
<evidence type="ECO:0000256" key="3">
    <source>
        <dbReference type="ARBA" id="ARBA00022553"/>
    </source>
</evidence>
<evidence type="ECO:0000313" key="11">
    <source>
        <dbReference type="EMBL" id="GIM77173.1"/>
    </source>
</evidence>
<name>A0A919W270_9ACTN</name>
<keyword evidence="5" id="KW-0547">Nucleotide-binding</keyword>
<dbReference type="Pfam" id="PF07730">
    <property type="entry name" value="HisKA_3"/>
    <property type="match status" value="1"/>
</dbReference>
<organism evidence="11 12">
    <name type="scientific">Actinoplanes auranticolor</name>
    <dbReference type="NCBI Taxonomy" id="47988"/>
    <lineage>
        <taxon>Bacteria</taxon>
        <taxon>Bacillati</taxon>
        <taxon>Actinomycetota</taxon>
        <taxon>Actinomycetes</taxon>
        <taxon>Micromonosporales</taxon>
        <taxon>Micromonosporaceae</taxon>
        <taxon>Actinoplanes</taxon>
    </lineage>
</organism>
<evidence type="ECO:0000256" key="9">
    <source>
        <dbReference type="SAM" id="Phobius"/>
    </source>
</evidence>
<evidence type="ECO:0000256" key="6">
    <source>
        <dbReference type="ARBA" id="ARBA00022777"/>
    </source>
</evidence>
<keyword evidence="3" id="KW-0597">Phosphoprotein</keyword>
<feature type="transmembrane region" description="Helical" evidence="9">
    <location>
        <begin position="40"/>
        <end position="58"/>
    </location>
</feature>
<evidence type="ECO:0000256" key="7">
    <source>
        <dbReference type="ARBA" id="ARBA00022840"/>
    </source>
</evidence>
<keyword evidence="6 11" id="KW-0418">Kinase</keyword>
<dbReference type="Proteomes" id="UP000681340">
    <property type="component" value="Unassembled WGS sequence"/>
</dbReference>
<feature type="transmembrane region" description="Helical" evidence="9">
    <location>
        <begin position="78"/>
        <end position="97"/>
    </location>
</feature>
<dbReference type="InterPro" id="IPR011712">
    <property type="entry name" value="Sig_transdc_His_kin_sub3_dim/P"/>
</dbReference>
<dbReference type="CDD" id="cd16917">
    <property type="entry name" value="HATPase_UhpB-NarQ-NarX-like"/>
    <property type="match status" value="1"/>
</dbReference>
<keyword evidence="9" id="KW-1133">Transmembrane helix</keyword>
<feature type="transmembrane region" description="Helical" evidence="9">
    <location>
        <begin position="135"/>
        <end position="155"/>
    </location>
</feature>
<keyword evidence="7" id="KW-0067">ATP-binding</keyword>